<organism evidence="2 3">
    <name type="scientific">Folsomia candida</name>
    <name type="common">Springtail</name>
    <dbReference type="NCBI Taxonomy" id="158441"/>
    <lineage>
        <taxon>Eukaryota</taxon>
        <taxon>Metazoa</taxon>
        <taxon>Ecdysozoa</taxon>
        <taxon>Arthropoda</taxon>
        <taxon>Hexapoda</taxon>
        <taxon>Collembola</taxon>
        <taxon>Entomobryomorpha</taxon>
        <taxon>Isotomoidea</taxon>
        <taxon>Isotomidae</taxon>
        <taxon>Proisotominae</taxon>
        <taxon>Folsomia</taxon>
    </lineage>
</organism>
<evidence type="ECO:0000313" key="3">
    <source>
        <dbReference type="Proteomes" id="UP000198287"/>
    </source>
</evidence>
<dbReference type="InterPro" id="IPR025398">
    <property type="entry name" value="DUF4371"/>
</dbReference>
<dbReference type="Proteomes" id="UP000198287">
    <property type="component" value="Unassembled WGS sequence"/>
</dbReference>
<feature type="domain" description="DUF4371" evidence="1">
    <location>
        <begin position="14"/>
        <end position="188"/>
    </location>
</feature>
<comment type="caution">
    <text evidence="2">The sequence shown here is derived from an EMBL/GenBank/DDBJ whole genome shotgun (WGS) entry which is preliminary data.</text>
</comment>
<dbReference type="EMBL" id="LNIX01000032">
    <property type="protein sequence ID" value="OXA40822.1"/>
    <property type="molecule type" value="Genomic_DNA"/>
</dbReference>
<dbReference type="OMA" id="MMDSENT"/>
<dbReference type="InterPro" id="IPR012337">
    <property type="entry name" value="RNaseH-like_sf"/>
</dbReference>
<dbReference type="OrthoDB" id="10063284at2759"/>
<accession>A0A226D5I1</accession>
<dbReference type="PANTHER" id="PTHR45749:SF21">
    <property type="entry name" value="DUF4371 DOMAIN-CONTAINING PROTEIN"/>
    <property type="match status" value="1"/>
</dbReference>
<evidence type="ECO:0000259" key="1">
    <source>
        <dbReference type="Pfam" id="PF14291"/>
    </source>
</evidence>
<dbReference type="PANTHER" id="PTHR45749">
    <property type="match status" value="1"/>
</dbReference>
<reference evidence="2 3" key="1">
    <citation type="submission" date="2015-12" db="EMBL/GenBank/DDBJ databases">
        <title>The genome of Folsomia candida.</title>
        <authorList>
            <person name="Faddeeva A."/>
            <person name="Derks M.F."/>
            <person name="Anvar Y."/>
            <person name="Smit S."/>
            <person name="Van Straalen N."/>
            <person name="Roelofs D."/>
        </authorList>
    </citation>
    <scope>NUCLEOTIDE SEQUENCE [LARGE SCALE GENOMIC DNA]</scope>
    <source>
        <strain evidence="2 3">VU population</strain>
        <tissue evidence="2">Whole body</tissue>
    </source>
</reference>
<name>A0A226D5I1_FOLCA</name>
<proteinExistence type="predicted"/>
<dbReference type="SUPFAM" id="SSF53098">
    <property type="entry name" value="Ribonuclease H-like"/>
    <property type="match status" value="1"/>
</dbReference>
<dbReference type="Pfam" id="PF14291">
    <property type="entry name" value="DUF4371"/>
    <property type="match status" value="1"/>
</dbReference>
<keyword evidence="3" id="KW-1185">Reference proteome</keyword>
<gene>
    <name evidence="2" type="ORF">Fcan01_24550</name>
</gene>
<protein>
    <submittedName>
        <fullName evidence="2">Zinc finger MYM-type protein 1</fullName>
    </submittedName>
</protein>
<sequence>MDAEISFWIDVLTSILDAILFLAKNKLPFIGSSKDINSPNCGNFLALIKYTAKYNPTLALHIARLEKGSPSYLSPRIQNEFITTAGESVRKSIYQDVKKRKYFAIMFDATPDISKKEQVSQIIRTVHSDAIDTYIEESFIDFVHCEGKTGLEISNMIIQKLKEDGLQIENCRAQVYDNASSMSGIYKGVQTRIKEVNPLAEYVPCVPHSLNLVGQNAMQKTLVAVLLLGQVQNIYTFFSASTSRWNLLKTFVKRTPKNQNATRWSSKSDAVHILLEEFGGVINCLQFMMDSENTNMQTIADAHIRFNDIYNHRFILGLIIWDKILYRINICSKAVQSISCNVDSATKHLQSLLDWIKQFQIDGWEKSVKKASSKCEEMGIELESGFNYRATRNSVPARFRDPDEINSVPLSNVEKFKVEFFDKIMYSLVEEFEQRFSALRQVCSHFQFLWGKTLDEAKEEDLADLVKILAAKYPQD</sequence>
<dbReference type="AlphaFoldDB" id="A0A226D5I1"/>
<evidence type="ECO:0000313" key="2">
    <source>
        <dbReference type="EMBL" id="OXA40822.1"/>
    </source>
</evidence>
<dbReference type="STRING" id="158441.A0A226D5I1"/>